<evidence type="ECO:0000313" key="2">
    <source>
        <dbReference type="EMBL" id="MBD8029285.1"/>
    </source>
</evidence>
<dbReference type="Proteomes" id="UP000650224">
    <property type="component" value="Unassembled WGS sequence"/>
</dbReference>
<keyword evidence="1" id="KW-1133">Transmembrane helix</keyword>
<sequence>MGSFVTLSSKAKGLVAAIIVIWLIVIAGLTVSAALTRSGDNSTAPEAGALELSVAGVEGLGLNVTAVALADIYGEEYPAAAILCGGETAESIAANYGIGETELAPLELDGQGIPTGVSYIALMKADGSVDFDKIDSAKVELCLQPLTGLFDTRSMIPLAKVEPGLWALFI</sequence>
<keyword evidence="1" id="KW-0472">Membrane</keyword>
<organism evidence="2 3">
    <name type="scientific">Corynebacterium gallinarum</name>
    <dbReference type="NCBI Taxonomy" id="2762214"/>
    <lineage>
        <taxon>Bacteria</taxon>
        <taxon>Bacillati</taxon>
        <taxon>Actinomycetota</taxon>
        <taxon>Actinomycetes</taxon>
        <taxon>Mycobacteriales</taxon>
        <taxon>Corynebacteriaceae</taxon>
        <taxon>Corynebacterium</taxon>
    </lineage>
</organism>
<proteinExistence type="predicted"/>
<feature type="transmembrane region" description="Helical" evidence="1">
    <location>
        <begin position="14"/>
        <end position="35"/>
    </location>
</feature>
<dbReference type="EMBL" id="JACSPR010000002">
    <property type="protein sequence ID" value="MBD8029285.1"/>
    <property type="molecule type" value="Genomic_DNA"/>
</dbReference>
<keyword evidence="1" id="KW-0812">Transmembrane</keyword>
<evidence type="ECO:0000313" key="3">
    <source>
        <dbReference type="Proteomes" id="UP000650224"/>
    </source>
</evidence>
<accession>A0A8I0LGU5</accession>
<keyword evidence="3" id="KW-1185">Reference proteome</keyword>
<gene>
    <name evidence="2" type="ORF">H9627_02910</name>
</gene>
<dbReference type="AlphaFoldDB" id="A0A8I0LGU5"/>
<protein>
    <submittedName>
        <fullName evidence="2">Uncharacterized protein</fullName>
    </submittedName>
</protein>
<comment type="caution">
    <text evidence="2">The sequence shown here is derived from an EMBL/GenBank/DDBJ whole genome shotgun (WGS) entry which is preliminary data.</text>
</comment>
<name>A0A8I0LGU5_9CORY</name>
<reference evidence="2 3" key="1">
    <citation type="submission" date="2020-08" db="EMBL/GenBank/DDBJ databases">
        <title>A Genomic Blueprint of the Chicken Gut Microbiome.</title>
        <authorList>
            <person name="Gilroy R."/>
            <person name="Ravi A."/>
            <person name="Getino M."/>
            <person name="Pursley I."/>
            <person name="Horton D.L."/>
            <person name="Alikhan N.-F."/>
            <person name="Baker D."/>
            <person name="Gharbi K."/>
            <person name="Hall N."/>
            <person name="Watson M."/>
            <person name="Adriaenssens E.M."/>
            <person name="Foster-Nyarko E."/>
            <person name="Jarju S."/>
            <person name="Secka A."/>
            <person name="Antonio M."/>
            <person name="Oren A."/>
            <person name="Chaudhuri R."/>
            <person name="La Ragione R.M."/>
            <person name="Hildebrand F."/>
            <person name="Pallen M.J."/>
        </authorList>
    </citation>
    <scope>NUCLEOTIDE SEQUENCE [LARGE SCALE GENOMIC DNA]</scope>
    <source>
        <strain evidence="2 3">Sa1YVA5</strain>
    </source>
</reference>
<evidence type="ECO:0000256" key="1">
    <source>
        <dbReference type="SAM" id="Phobius"/>
    </source>
</evidence>